<dbReference type="EMBL" id="JAUIQD010000006">
    <property type="protein sequence ID" value="KAK3345897.1"/>
    <property type="molecule type" value="Genomic_DNA"/>
</dbReference>
<proteinExistence type="predicted"/>
<gene>
    <name evidence="1" type="ORF">B0T25DRAFT_550588</name>
</gene>
<organism evidence="1 2">
    <name type="scientific">Lasiosphaeria hispida</name>
    <dbReference type="NCBI Taxonomy" id="260671"/>
    <lineage>
        <taxon>Eukaryota</taxon>
        <taxon>Fungi</taxon>
        <taxon>Dikarya</taxon>
        <taxon>Ascomycota</taxon>
        <taxon>Pezizomycotina</taxon>
        <taxon>Sordariomycetes</taxon>
        <taxon>Sordariomycetidae</taxon>
        <taxon>Sordariales</taxon>
        <taxon>Lasiosphaeriaceae</taxon>
        <taxon>Lasiosphaeria</taxon>
    </lineage>
</organism>
<comment type="caution">
    <text evidence="1">The sequence shown here is derived from an EMBL/GenBank/DDBJ whole genome shotgun (WGS) entry which is preliminary data.</text>
</comment>
<sequence>MHKLRSVIKRRSHRQIVPARAEVADDGASILSSQSIDSRLTQLPVALLTKFRVATLTRLPLETIAQLPPETIARLPIETLSQLPVETLVRLPIDTLARLPSETLTQLPPSVLSDLPLEVLEQLPPTTLAGLPVKTLAQLPLDSIIQLPPETIVQLPLETLLELPGESYARLRPDLLAQLEPFILASLLDRKPTIPRGHLLSKLAPPFLSAVICQDRRLLRYLRPELISELDAAVFADFTVEQCSKFLPMSLLQKPPPEFLEKLPESSRNGLLSSLRASVPSQRDRLATSPGAILAEVETLLLPYFKQPEEELLKLRGSPTSSRLAIEAREIVAATNALMGRWKLANEHGRAAVDEFYALAGRGSSPVLGAIALMVRICELAGDDDDAECWRDMLPANQEICSLLGVVKTNVVAGGYARDLL</sequence>
<name>A0AAJ0HAB4_9PEZI</name>
<reference evidence="1" key="2">
    <citation type="submission" date="2023-06" db="EMBL/GenBank/DDBJ databases">
        <authorList>
            <consortium name="Lawrence Berkeley National Laboratory"/>
            <person name="Haridas S."/>
            <person name="Hensen N."/>
            <person name="Bonometti L."/>
            <person name="Westerberg I."/>
            <person name="Brannstrom I.O."/>
            <person name="Guillou S."/>
            <person name="Cros-Aarteil S."/>
            <person name="Calhoun S."/>
            <person name="Kuo A."/>
            <person name="Mondo S."/>
            <person name="Pangilinan J."/>
            <person name="Riley R."/>
            <person name="Labutti K."/>
            <person name="Andreopoulos B."/>
            <person name="Lipzen A."/>
            <person name="Chen C."/>
            <person name="Yanf M."/>
            <person name="Daum C."/>
            <person name="Ng V."/>
            <person name="Clum A."/>
            <person name="Steindorff A."/>
            <person name="Ohm R."/>
            <person name="Martin F."/>
            <person name="Silar P."/>
            <person name="Natvig D."/>
            <person name="Lalanne C."/>
            <person name="Gautier V."/>
            <person name="Ament-Velasquez S.L."/>
            <person name="Kruys A."/>
            <person name="Hutchinson M.I."/>
            <person name="Powell A.J."/>
            <person name="Barry K."/>
            <person name="Miller A.N."/>
            <person name="Grigoriev I.V."/>
            <person name="Debuchy R."/>
            <person name="Gladieux P."/>
            <person name="Thoren M.H."/>
            <person name="Johannesson H."/>
        </authorList>
    </citation>
    <scope>NUCLEOTIDE SEQUENCE</scope>
    <source>
        <strain evidence="1">CBS 955.72</strain>
    </source>
</reference>
<evidence type="ECO:0000313" key="2">
    <source>
        <dbReference type="Proteomes" id="UP001275084"/>
    </source>
</evidence>
<accession>A0AAJ0HAB4</accession>
<dbReference type="AlphaFoldDB" id="A0AAJ0HAB4"/>
<dbReference type="Proteomes" id="UP001275084">
    <property type="component" value="Unassembled WGS sequence"/>
</dbReference>
<keyword evidence="2" id="KW-1185">Reference proteome</keyword>
<protein>
    <submittedName>
        <fullName evidence="1">Uncharacterized protein</fullName>
    </submittedName>
</protein>
<reference evidence="1" key="1">
    <citation type="journal article" date="2023" name="Mol. Phylogenet. Evol.">
        <title>Genome-scale phylogeny and comparative genomics of the fungal order Sordariales.</title>
        <authorList>
            <person name="Hensen N."/>
            <person name="Bonometti L."/>
            <person name="Westerberg I."/>
            <person name="Brannstrom I.O."/>
            <person name="Guillou S."/>
            <person name="Cros-Aarteil S."/>
            <person name="Calhoun S."/>
            <person name="Haridas S."/>
            <person name="Kuo A."/>
            <person name="Mondo S."/>
            <person name="Pangilinan J."/>
            <person name="Riley R."/>
            <person name="LaButti K."/>
            <person name="Andreopoulos B."/>
            <person name="Lipzen A."/>
            <person name="Chen C."/>
            <person name="Yan M."/>
            <person name="Daum C."/>
            <person name="Ng V."/>
            <person name="Clum A."/>
            <person name="Steindorff A."/>
            <person name="Ohm R.A."/>
            <person name="Martin F."/>
            <person name="Silar P."/>
            <person name="Natvig D.O."/>
            <person name="Lalanne C."/>
            <person name="Gautier V."/>
            <person name="Ament-Velasquez S.L."/>
            <person name="Kruys A."/>
            <person name="Hutchinson M.I."/>
            <person name="Powell A.J."/>
            <person name="Barry K."/>
            <person name="Miller A.N."/>
            <person name="Grigoriev I.V."/>
            <person name="Debuchy R."/>
            <person name="Gladieux P."/>
            <person name="Hiltunen Thoren M."/>
            <person name="Johannesson H."/>
        </authorList>
    </citation>
    <scope>NUCLEOTIDE SEQUENCE</scope>
    <source>
        <strain evidence="1">CBS 955.72</strain>
    </source>
</reference>
<evidence type="ECO:0000313" key="1">
    <source>
        <dbReference type="EMBL" id="KAK3345897.1"/>
    </source>
</evidence>